<proteinExistence type="predicted"/>
<name>A0AAX4JH12_9CAUD</name>
<accession>A0AAX4JH12</accession>
<dbReference type="Proteomes" id="UP001432380">
    <property type="component" value="Segment"/>
</dbReference>
<dbReference type="EMBL" id="PP079243">
    <property type="protein sequence ID" value="WVK89980.1"/>
    <property type="molecule type" value="Genomic_DNA"/>
</dbReference>
<dbReference type="SUPFAM" id="SSF52540">
    <property type="entry name" value="P-loop containing nucleoside triphosphate hydrolases"/>
    <property type="match status" value="1"/>
</dbReference>
<dbReference type="InterPro" id="IPR027417">
    <property type="entry name" value="P-loop_NTPase"/>
</dbReference>
<sequence>MSDTQDDAIDPDLINDQLVLIAGFSGEGKSASLRNIRDQKDWLYLNCEAGKRLPFANKFQSYRITDPYQVHDAFDHATNDDTSIKGIIIDSSTFLMDMMESMYVLGSANTQAAWGSYAQFFKVLMQQKVTLFGKPVIVIAHLLDIYDEASQTMKTGVPVKGSLKNNGIEAYFSTVVHAKKVTLKELDKTANGMLEITEDEQELGYKHVFQTRNTKGTVGSRIRSPMGMFSKAETYVDNDAQKLLDHLTAYYA</sequence>
<evidence type="ECO:0000313" key="1">
    <source>
        <dbReference type="EMBL" id="WVK89980.1"/>
    </source>
</evidence>
<evidence type="ECO:0000313" key="2">
    <source>
        <dbReference type="Proteomes" id="UP001432380"/>
    </source>
</evidence>
<dbReference type="Pfam" id="PF13479">
    <property type="entry name" value="AAA_24"/>
    <property type="match status" value="1"/>
</dbReference>
<organism evidence="1 2">
    <name type="scientific">Burkholderia phage vB_BpP_HN02</name>
    <dbReference type="NCBI Taxonomy" id="3116925"/>
    <lineage>
        <taxon>Viruses</taxon>
        <taxon>Duplodnaviria</taxon>
        <taxon>Heunggongvirae</taxon>
        <taxon>Uroviricota</taxon>
        <taxon>Caudoviricetes</taxon>
        <taxon>Schitoviridae</taxon>
    </lineage>
</organism>
<evidence type="ECO:0008006" key="3">
    <source>
        <dbReference type="Google" id="ProtNLM"/>
    </source>
</evidence>
<protein>
    <recommendedName>
        <fullName evidence="3">ATP-binding protein</fullName>
    </recommendedName>
</protein>
<reference evidence="1" key="1">
    <citation type="submission" date="2024-01" db="EMBL/GenBank/DDBJ databases">
        <authorList>
            <person name="Zhu Q."/>
        </authorList>
    </citation>
    <scope>NUCLEOTIDE SEQUENCE</scope>
</reference>